<sequence length="71" mass="8008">MMMSVANGTTGQTCAPFSPLRVGFHGKIIKNMEKKFVFIYFFALISFVFCCCLRRLFPVQIDGQSLMGGFQ</sequence>
<reference evidence="1 2" key="1">
    <citation type="submission" date="2016-03" db="EMBL/GenBank/DDBJ databases">
        <title>EvidentialGene: Evidence-directed Construction of Genes on Genomes.</title>
        <authorList>
            <person name="Gilbert D.G."/>
            <person name="Choi J.-H."/>
            <person name="Mockaitis K."/>
            <person name="Colbourne J."/>
            <person name="Pfrender M."/>
        </authorList>
    </citation>
    <scope>NUCLEOTIDE SEQUENCE [LARGE SCALE GENOMIC DNA]</scope>
    <source>
        <strain evidence="1 2">Xinb3</strain>
        <tissue evidence="1">Complete organism</tissue>
    </source>
</reference>
<organism evidence="1 2">
    <name type="scientific">Daphnia magna</name>
    <dbReference type="NCBI Taxonomy" id="35525"/>
    <lineage>
        <taxon>Eukaryota</taxon>
        <taxon>Metazoa</taxon>
        <taxon>Ecdysozoa</taxon>
        <taxon>Arthropoda</taxon>
        <taxon>Crustacea</taxon>
        <taxon>Branchiopoda</taxon>
        <taxon>Diplostraca</taxon>
        <taxon>Cladocera</taxon>
        <taxon>Anomopoda</taxon>
        <taxon>Daphniidae</taxon>
        <taxon>Daphnia</taxon>
    </lineage>
</organism>
<accession>A0A0P6C7L8</accession>
<comment type="caution">
    <text evidence="1">The sequence shown here is derived from an EMBL/GenBank/DDBJ whole genome shotgun (WGS) entry which is preliminary data.</text>
</comment>
<name>A0A0P6C7L8_9CRUS</name>
<proteinExistence type="predicted"/>
<protein>
    <submittedName>
        <fullName evidence="1">Uncharacterized protein</fullName>
    </submittedName>
</protein>
<dbReference type="Proteomes" id="UP000076858">
    <property type="component" value="Unassembled WGS sequence"/>
</dbReference>
<evidence type="ECO:0000313" key="2">
    <source>
        <dbReference type="Proteomes" id="UP000076858"/>
    </source>
</evidence>
<gene>
    <name evidence="1" type="ORF">APZ42_019544</name>
</gene>
<dbReference type="EMBL" id="LRGB01000930">
    <property type="protein sequence ID" value="KZS15018.1"/>
    <property type="molecule type" value="Genomic_DNA"/>
</dbReference>
<keyword evidence="2" id="KW-1185">Reference proteome</keyword>
<dbReference type="AlphaFoldDB" id="A0A0P6C7L8"/>
<evidence type="ECO:0000313" key="1">
    <source>
        <dbReference type="EMBL" id="KZS15018.1"/>
    </source>
</evidence>